<feature type="transmembrane region" description="Helical" evidence="6">
    <location>
        <begin position="295"/>
        <end position="316"/>
    </location>
</feature>
<name>A0A8T2J619_9PIPI</name>
<dbReference type="GO" id="GO:0015095">
    <property type="term" value="F:magnesium ion transmembrane transporter activity"/>
    <property type="evidence" value="ECO:0007669"/>
    <property type="project" value="InterPro"/>
</dbReference>
<dbReference type="InterPro" id="IPR008521">
    <property type="entry name" value="Mg_trans_NIPA"/>
</dbReference>
<comment type="caution">
    <text evidence="7">The sequence shown here is derived from an EMBL/GenBank/DDBJ whole genome shotgun (WGS) entry which is preliminary data.</text>
</comment>
<feature type="transmembrane region" description="Helical" evidence="6">
    <location>
        <begin position="226"/>
        <end position="244"/>
    </location>
</feature>
<dbReference type="Proteomes" id="UP000812440">
    <property type="component" value="Chromosome 3"/>
</dbReference>
<evidence type="ECO:0000256" key="4">
    <source>
        <dbReference type="ARBA" id="ARBA00022989"/>
    </source>
</evidence>
<feature type="transmembrane region" description="Helical" evidence="6">
    <location>
        <begin position="264"/>
        <end position="283"/>
    </location>
</feature>
<protein>
    <recommendedName>
        <fullName evidence="9">Magnesium transporter NIPA4</fullName>
    </recommendedName>
</protein>
<reference evidence="7" key="1">
    <citation type="thesis" date="2020" institute="ProQuest LLC" country="789 East Eisenhower Parkway, Ann Arbor, MI, USA">
        <title>Comparative Genomics and Chromosome Evolution.</title>
        <authorList>
            <person name="Mudd A.B."/>
        </authorList>
    </citation>
    <scope>NUCLEOTIDE SEQUENCE</scope>
    <source>
        <strain evidence="7">Female2</strain>
        <tissue evidence="7">Blood</tissue>
    </source>
</reference>
<feature type="transmembrane region" description="Helical" evidence="6">
    <location>
        <begin position="132"/>
        <end position="152"/>
    </location>
</feature>
<feature type="transmembrane region" description="Helical" evidence="6">
    <location>
        <begin position="105"/>
        <end position="126"/>
    </location>
</feature>
<feature type="transmembrane region" description="Helical" evidence="6">
    <location>
        <begin position="199"/>
        <end position="217"/>
    </location>
</feature>
<dbReference type="EMBL" id="JAACNH010000006">
    <property type="protein sequence ID" value="KAG8438788.1"/>
    <property type="molecule type" value="Genomic_DNA"/>
</dbReference>
<dbReference type="PANTHER" id="PTHR12570:SF7">
    <property type="entry name" value="MAGNESIUM TRANSPORTER NIPA4"/>
    <property type="match status" value="1"/>
</dbReference>
<sequence>MALSSDHGCVNGSLVAITCPSRQVVCRILGEIDLSISFNQNLTLDNSLSSDITKNYDFLIGLVLAVLSSLLIGSSVILKKKGLQRLCHQGGTRAAAGGHGYLKDWMWWAGLLTMGGGEVANFAAYAFAPATIVTPLGALSVLISAVMSSYLLGECLNLLGKLGCTLSVLGSTVMVIHAPEEQEVTTLAEMTQKLQDPGFIAYISLLLVGCLVLIFFLSPRYGYTNILIYLAICSLLGAFSVSSVKGLGIAVKGLMSGQPVYKDPLPWILIPILIVAVVTQVNYLNKSLDIFNTSLVFPIYYVLFTSVVIATSLILFKEWVSMSAVDGIGAVCGFLIIILGVFMLHAFKDLNLSFQNLQHQLHIRTPLPPLRFSKKEDKITLMDNMEIEPVDSKPKVFVIYS</sequence>
<feature type="transmembrane region" description="Helical" evidence="6">
    <location>
        <begin position="58"/>
        <end position="78"/>
    </location>
</feature>
<dbReference type="AlphaFoldDB" id="A0A8T2J619"/>
<gene>
    <name evidence="7" type="ORF">GDO86_005109</name>
</gene>
<evidence type="ECO:0000256" key="3">
    <source>
        <dbReference type="ARBA" id="ARBA00022692"/>
    </source>
</evidence>
<evidence type="ECO:0000256" key="5">
    <source>
        <dbReference type="ARBA" id="ARBA00023136"/>
    </source>
</evidence>
<feature type="transmembrane region" description="Helical" evidence="6">
    <location>
        <begin position="328"/>
        <end position="347"/>
    </location>
</feature>
<evidence type="ECO:0000313" key="8">
    <source>
        <dbReference type="Proteomes" id="UP000812440"/>
    </source>
</evidence>
<evidence type="ECO:0000256" key="6">
    <source>
        <dbReference type="SAM" id="Phobius"/>
    </source>
</evidence>
<evidence type="ECO:0000313" key="7">
    <source>
        <dbReference type="EMBL" id="KAG8438788.1"/>
    </source>
</evidence>
<evidence type="ECO:0000256" key="1">
    <source>
        <dbReference type="ARBA" id="ARBA00004141"/>
    </source>
</evidence>
<keyword evidence="8" id="KW-1185">Reference proteome</keyword>
<dbReference type="Pfam" id="PF05653">
    <property type="entry name" value="Mg_trans_NIPA"/>
    <property type="match status" value="1"/>
</dbReference>
<comment type="subcellular location">
    <subcellularLocation>
        <location evidence="1">Membrane</location>
        <topology evidence="1">Multi-pass membrane protein</topology>
    </subcellularLocation>
</comment>
<evidence type="ECO:0008006" key="9">
    <source>
        <dbReference type="Google" id="ProtNLM"/>
    </source>
</evidence>
<evidence type="ECO:0000256" key="2">
    <source>
        <dbReference type="ARBA" id="ARBA00007230"/>
    </source>
</evidence>
<dbReference type="OrthoDB" id="6428174at2759"/>
<keyword evidence="4 6" id="KW-1133">Transmembrane helix</keyword>
<dbReference type="InterPro" id="IPR037185">
    <property type="entry name" value="EmrE-like"/>
</dbReference>
<dbReference type="PANTHER" id="PTHR12570">
    <property type="match status" value="1"/>
</dbReference>
<keyword evidence="3 6" id="KW-0812">Transmembrane</keyword>
<dbReference type="GO" id="GO:0016020">
    <property type="term" value="C:membrane"/>
    <property type="evidence" value="ECO:0007669"/>
    <property type="project" value="UniProtKB-SubCell"/>
</dbReference>
<dbReference type="SUPFAM" id="SSF103481">
    <property type="entry name" value="Multidrug resistance efflux transporter EmrE"/>
    <property type="match status" value="1"/>
</dbReference>
<proteinExistence type="inferred from homology"/>
<comment type="similarity">
    <text evidence="2">Belongs to the NIPA family.</text>
</comment>
<accession>A0A8T2J619</accession>
<keyword evidence="5 6" id="KW-0472">Membrane</keyword>
<organism evidence="7 8">
    <name type="scientific">Hymenochirus boettgeri</name>
    <name type="common">Congo dwarf clawed frog</name>
    <dbReference type="NCBI Taxonomy" id="247094"/>
    <lineage>
        <taxon>Eukaryota</taxon>
        <taxon>Metazoa</taxon>
        <taxon>Chordata</taxon>
        <taxon>Craniata</taxon>
        <taxon>Vertebrata</taxon>
        <taxon>Euteleostomi</taxon>
        <taxon>Amphibia</taxon>
        <taxon>Batrachia</taxon>
        <taxon>Anura</taxon>
        <taxon>Pipoidea</taxon>
        <taxon>Pipidae</taxon>
        <taxon>Pipinae</taxon>
        <taxon>Hymenochirus</taxon>
    </lineage>
</organism>